<proteinExistence type="predicted"/>
<reference evidence="1" key="1">
    <citation type="submission" date="2019-08" db="EMBL/GenBank/DDBJ databases">
        <authorList>
            <person name="Kucharzyk K."/>
            <person name="Murdoch R.W."/>
            <person name="Higgins S."/>
            <person name="Loffler F."/>
        </authorList>
    </citation>
    <scope>NUCLEOTIDE SEQUENCE</scope>
</reference>
<organism evidence="1">
    <name type="scientific">bioreactor metagenome</name>
    <dbReference type="NCBI Taxonomy" id="1076179"/>
    <lineage>
        <taxon>unclassified sequences</taxon>
        <taxon>metagenomes</taxon>
        <taxon>ecological metagenomes</taxon>
    </lineage>
</organism>
<dbReference type="EMBL" id="VSSQ01000008">
    <property type="protein sequence ID" value="MPL59115.1"/>
    <property type="molecule type" value="Genomic_DNA"/>
</dbReference>
<evidence type="ECO:0000313" key="1">
    <source>
        <dbReference type="EMBL" id="MPL59115.1"/>
    </source>
</evidence>
<comment type="caution">
    <text evidence="1">The sequence shown here is derived from an EMBL/GenBank/DDBJ whole genome shotgun (WGS) entry which is preliminary data.</text>
</comment>
<protein>
    <recommendedName>
        <fullName evidence="2">SH3b domain-containing protein</fullName>
    </recommendedName>
</protein>
<gene>
    <name evidence="1" type="ORF">SDC9_04663</name>
</gene>
<accession>A0A644SWY2</accession>
<sequence length="99" mass="10282">MKLPQDPQVVSELGWAVVKTAYAKLKAGPDSASPDAGLVRGGSVFRCTARSIDPQGLSGGGLWYKYAGGGTEGWLHQDDLAIFDTETQARKAAGDSAGT</sequence>
<dbReference type="AlphaFoldDB" id="A0A644SWY2"/>
<name>A0A644SWY2_9ZZZZ</name>
<evidence type="ECO:0008006" key="2">
    <source>
        <dbReference type="Google" id="ProtNLM"/>
    </source>
</evidence>